<accession>A0A2A4GCG0</accession>
<name>A0A2A4GCG0_9FLAO</name>
<gene>
    <name evidence="2" type="ORF">B7P33_02030</name>
</gene>
<dbReference type="AlphaFoldDB" id="A0A2A4GCG0"/>
<proteinExistence type="predicted"/>
<feature type="chain" id="PRO_5012269052" description="DUF3829 domain-containing protein" evidence="1">
    <location>
        <begin position="21"/>
        <end position="379"/>
    </location>
</feature>
<reference evidence="2 3" key="1">
    <citation type="submission" date="2017-04" db="EMBL/GenBank/DDBJ databases">
        <title>A new member of the family Flavobacteriaceae isolated from ascidians.</title>
        <authorList>
            <person name="Chen L."/>
        </authorList>
    </citation>
    <scope>NUCLEOTIDE SEQUENCE [LARGE SCALE GENOMIC DNA]</scope>
    <source>
        <strain evidence="2 3">HQA918</strain>
    </source>
</reference>
<evidence type="ECO:0008006" key="4">
    <source>
        <dbReference type="Google" id="ProtNLM"/>
    </source>
</evidence>
<dbReference type="EMBL" id="NBWU01000001">
    <property type="protein sequence ID" value="PCE66101.1"/>
    <property type="molecule type" value="Genomic_DNA"/>
</dbReference>
<feature type="signal peptide" evidence="1">
    <location>
        <begin position="1"/>
        <end position="20"/>
    </location>
</feature>
<dbReference type="RefSeq" id="WP_097441624.1">
    <property type="nucleotide sequence ID" value="NZ_NBWU01000001.1"/>
</dbReference>
<dbReference type="Proteomes" id="UP000219559">
    <property type="component" value="Unassembled WGS sequence"/>
</dbReference>
<evidence type="ECO:0000313" key="2">
    <source>
        <dbReference type="EMBL" id="PCE66101.1"/>
    </source>
</evidence>
<keyword evidence="3" id="KW-1185">Reference proteome</keyword>
<sequence>MIKKYLTLLALVILGPFSWAQTTQEAFQKFTEAVCGHLDSSYANKAKHEIRDHLSGAIGKAVADEALFKAVREAFETENPDLSEMMAQSKFESDVMGHIYAHCELYGQLDNAQNKLAYKSVKSIIGEVCPKLSELDELPQSEWLDYVNIVQNEAIERHMDVVQEEFGTVGNDPFFVALYEEKVANCPKYIEVVELMDKLQAQESDRIKSKRMAPFVTSYCEYLGSGWEGKSKTELEAIKKQAMEKAMDEHGELMQDIISAFRETFPEDGDERFSDTFESYTKSQCDRYAKMQEEVLADNGSVLTQVQNDLCQQMQAEEDPTKISEARFLELAQKSLNKYNEALIAEYGAIDDSTFIQTLFLKLAIYCDAYEKYIESQTD</sequence>
<evidence type="ECO:0000313" key="3">
    <source>
        <dbReference type="Proteomes" id="UP000219559"/>
    </source>
</evidence>
<keyword evidence="1" id="KW-0732">Signal</keyword>
<organism evidence="2 3">
    <name type="scientific">Sediminicola luteus</name>
    <dbReference type="NCBI Taxonomy" id="319238"/>
    <lineage>
        <taxon>Bacteria</taxon>
        <taxon>Pseudomonadati</taxon>
        <taxon>Bacteroidota</taxon>
        <taxon>Flavobacteriia</taxon>
        <taxon>Flavobacteriales</taxon>
        <taxon>Flavobacteriaceae</taxon>
        <taxon>Sediminicola</taxon>
    </lineage>
</organism>
<protein>
    <recommendedName>
        <fullName evidence="4">DUF3829 domain-containing protein</fullName>
    </recommendedName>
</protein>
<comment type="caution">
    <text evidence="2">The sequence shown here is derived from an EMBL/GenBank/DDBJ whole genome shotgun (WGS) entry which is preliminary data.</text>
</comment>
<evidence type="ECO:0000256" key="1">
    <source>
        <dbReference type="SAM" id="SignalP"/>
    </source>
</evidence>